<dbReference type="AlphaFoldDB" id="A0A6I1X5G0"/>
<dbReference type="InterPro" id="IPR000380">
    <property type="entry name" value="Topo_IA"/>
</dbReference>
<evidence type="ECO:0000256" key="5">
    <source>
        <dbReference type="ARBA" id="ARBA00032877"/>
    </source>
</evidence>
<dbReference type="Proteomes" id="UP000466863">
    <property type="component" value="Unassembled WGS sequence"/>
</dbReference>
<dbReference type="InterPro" id="IPR013497">
    <property type="entry name" value="Topo_IA_cen"/>
</dbReference>
<dbReference type="RefSeq" id="WP_228393207.1">
    <property type="nucleotide sequence ID" value="NZ_WIVV01000452.1"/>
</dbReference>
<feature type="non-terminal residue" evidence="8">
    <location>
        <position position="1"/>
    </location>
</feature>
<evidence type="ECO:0000256" key="1">
    <source>
        <dbReference type="ARBA" id="ARBA00023235"/>
    </source>
</evidence>
<dbReference type="InterPro" id="IPR023405">
    <property type="entry name" value="Topo_IA_core_domain"/>
</dbReference>
<dbReference type="PANTHER" id="PTHR11390:SF21">
    <property type="entry name" value="DNA TOPOISOMERASE 3-ALPHA"/>
    <property type="match status" value="1"/>
</dbReference>
<feature type="domain" description="Topo IA-type catalytic" evidence="7">
    <location>
        <begin position="1"/>
        <end position="97"/>
    </location>
</feature>
<dbReference type="PANTHER" id="PTHR11390">
    <property type="entry name" value="PROKARYOTIC DNA TOPOISOMERASE"/>
    <property type="match status" value="1"/>
</dbReference>
<organism evidence="8 9">
    <name type="scientific">Pseudomonas helleri</name>
    <dbReference type="NCBI Taxonomy" id="1608996"/>
    <lineage>
        <taxon>Bacteria</taxon>
        <taxon>Pseudomonadati</taxon>
        <taxon>Pseudomonadota</taxon>
        <taxon>Gammaproteobacteria</taxon>
        <taxon>Pseudomonadales</taxon>
        <taxon>Pseudomonadaceae</taxon>
        <taxon>Pseudomonas</taxon>
    </lineage>
</organism>
<gene>
    <name evidence="8" type="ORF">GHO28_28080</name>
</gene>
<sequence length="97" mass="10843">AEARGRADWLIGMNLSRAFTLRAIRGGSRALLTVGRVQTPTLNLVVMRDRLIEGFKAIPFHGIRAAFKHEGGQFLADWRPREDQKGLDEEGRLTNTA</sequence>
<reference evidence="8 9" key="1">
    <citation type="submission" date="2019-10" db="EMBL/GenBank/DDBJ databases">
        <title>Evaluation of single-gene subtyping targets for Pseudomonas.</title>
        <authorList>
            <person name="Reichler S.J."/>
            <person name="Orsi R.H."/>
            <person name="Wiedmann M."/>
            <person name="Martin N.H."/>
            <person name="Murphy S.I."/>
        </authorList>
    </citation>
    <scope>NUCLEOTIDE SEQUENCE [LARGE SCALE GENOMIC DNA]</scope>
    <source>
        <strain evidence="8 9">FSL R10-1876</strain>
    </source>
</reference>
<feature type="region of interest" description="Disordered" evidence="6">
    <location>
        <begin position="78"/>
        <end position="97"/>
    </location>
</feature>
<dbReference type="GO" id="GO:0043597">
    <property type="term" value="C:cytoplasmic replication fork"/>
    <property type="evidence" value="ECO:0007669"/>
    <property type="project" value="TreeGrafter"/>
</dbReference>
<dbReference type="PROSITE" id="PS52039">
    <property type="entry name" value="TOPO_IA_2"/>
    <property type="match status" value="1"/>
</dbReference>
<dbReference type="Pfam" id="PF01131">
    <property type="entry name" value="Topoisom_bac"/>
    <property type="match status" value="1"/>
</dbReference>
<dbReference type="GO" id="GO:0006281">
    <property type="term" value="P:DNA repair"/>
    <property type="evidence" value="ECO:0007669"/>
    <property type="project" value="TreeGrafter"/>
</dbReference>
<dbReference type="Gene3D" id="1.10.460.10">
    <property type="entry name" value="Topoisomerase I, domain 2"/>
    <property type="match status" value="1"/>
</dbReference>
<dbReference type="InterPro" id="IPR013825">
    <property type="entry name" value="Topo_IA_cen_sub2"/>
</dbReference>
<evidence type="ECO:0000256" key="6">
    <source>
        <dbReference type="SAM" id="MobiDB-lite"/>
    </source>
</evidence>
<feature type="non-terminal residue" evidence="8">
    <location>
        <position position="97"/>
    </location>
</feature>
<evidence type="ECO:0000256" key="3">
    <source>
        <dbReference type="ARBA" id="ARBA00031985"/>
    </source>
</evidence>
<evidence type="ECO:0000313" key="9">
    <source>
        <dbReference type="Proteomes" id="UP000466863"/>
    </source>
</evidence>
<evidence type="ECO:0000259" key="7">
    <source>
        <dbReference type="PROSITE" id="PS52039"/>
    </source>
</evidence>
<evidence type="ECO:0000256" key="2">
    <source>
        <dbReference type="ARBA" id="ARBA00030003"/>
    </source>
</evidence>
<comment type="caution">
    <text evidence="8">The sequence shown here is derived from an EMBL/GenBank/DDBJ whole genome shotgun (WGS) entry which is preliminary data.</text>
</comment>
<dbReference type="GO" id="GO:0006310">
    <property type="term" value="P:DNA recombination"/>
    <property type="evidence" value="ECO:0007669"/>
    <property type="project" value="TreeGrafter"/>
</dbReference>
<accession>A0A6I1X5G0</accession>
<dbReference type="GO" id="GO:0003917">
    <property type="term" value="F:DNA topoisomerase type I (single strand cut, ATP-independent) activity"/>
    <property type="evidence" value="ECO:0007669"/>
    <property type="project" value="InterPro"/>
</dbReference>
<dbReference type="EMBL" id="WIVV01000452">
    <property type="protein sequence ID" value="MQU46312.1"/>
    <property type="molecule type" value="Genomic_DNA"/>
</dbReference>
<keyword evidence="1 8" id="KW-0413">Isomerase</keyword>
<dbReference type="InterPro" id="IPR003601">
    <property type="entry name" value="Topo_IA_2"/>
</dbReference>
<name>A0A6I1X5G0_9PSED</name>
<dbReference type="InterPro" id="IPR013824">
    <property type="entry name" value="Topo_IA_cen_sub1"/>
</dbReference>
<dbReference type="GO" id="GO:0003677">
    <property type="term" value="F:DNA binding"/>
    <property type="evidence" value="ECO:0007669"/>
    <property type="project" value="InterPro"/>
</dbReference>
<evidence type="ECO:0000256" key="4">
    <source>
        <dbReference type="ARBA" id="ARBA00032235"/>
    </source>
</evidence>
<dbReference type="GO" id="GO:0006265">
    <property type="term" value="P:DNA topological change"/>
    <property type="evidence" value="ECO:0007669"/>
    <property type="project" value="InterPro"/>
</dbReference>
<proteinExistence type="predicted"/>
<protein>
    <recommendedName>
        <fullName evidence="5">Omega-protein</fullName>
    </recommendedName>
    <alternativeName>
        <fullName evidence="4">Relaxing enzyme</fullName>
    </alternativeName>
    <alternativeName>
        <fullName evidence="2">Swivelase</fullName>
    </alternativeName>
    <alternativeName>
        <fullName evidence="3">Untwisting enzyme</fullName>
    </alternativeName>
</protein>
<dbReference type="SMART" id="SM00436">
    <property type="entry name" value="TOP1Bc"/>
    <property type="match status" value="1"/>
</dbReference>
<dbReference type="Gene3D" id="2.70.20.10">
    <property type="entry name" value="Topoisomerase I, domain 3"/>
    <property type="match status" value="1"/>
</dbReference>
<evidence type="ECO:0000313" key="8">
    <source>
        <dbReference type="EMBL" id="MQU46312.1"/>
    </source>
</evidence>
<dbReference type="SUPFAM" id="SSF56712">
    <property type="entry name" value="Prokaryotic type I DNA topoisomerase"/>
    <property type="match status" value="1"/>
</dbReference>